<dbReference type="AlphaFoldDB" id="A0A8J4YP37"/>
<comment type="caution">
    <text evidence="1">The sequence shown here is derived from an EMBL/GenBank/DDBJ whole genome shotgun (WGS) entry which is preliminary data.</text>
</comment>
<protein>
    <submittedName>
        <fullName evidence="1">Uncharacterized protein</fullName>
    </submittedName>
</protein>
<dbReference type="EMBL" id="JACEEZ010007376">
    <property type="protein sequence ID" value="KAG0724100.1"/>
    <property type="molecule type" value="Genomic_DNA"/>
</dbReference>
<keyword evidence="2" id="KW-1185">Reference proteome</keyword>
<dbReference type="Proteomes" id="UP000770661">
    <property type="component" value="Unassembled WGS sequence"/>
</dbReference>
<accession>A0A8J4YP37</accession>
<evidence type="ECO:0000313" key="2">
    <source>
        <dbReference type="Proteomes" id="UP000770661"/>
    </source>
</evidence>
<gene>
    <name evidence="1" type="ORF">GWK47_041336</name>
</gene>
<sequence>MQLAPLQPLQHRRDVAGLCVTYKILKQGAPHLAITPAAVGDNSPILHRGRQQERPTTHCSLRQDSDLLPLLPAAIQRAVEPLVRQTDMHQAATLHIFKCAVNPG</sequence>
<name>A0A8J4YP37_CHIOP</name>
<dbReference type="OrthoDB" id="7480422at2759"/>
<reference evidence="1" key="1">
    <citation type="submission" date="2020-07" db="EMBL/GenBank/DDBJ databases">
        <title>The High-quality genome of the commercially important snow crab, Chionoecetes opilio.</title>
        <authorList>
            <person name="Jeong J.-H."/>
            <person name="Ryu S."/>
        </authorList>
    </citation>
    <scope>NUCLEOTIDE SEQUENCE</scope>
    <source>
        <strain evidence="1">MADBK_172401_WGS</strain>
        <tissue evidence="1">Digestive gland</tissue>
    </source>
</reference>
<organism evidence="1 2">
    <name type="scientific">Chionoecetes opilio</name>
    <name type="common">Atlantic snow crab</name>
    <name type="synonym">Cancer opilio</name>
    <dbReference type="NCBI Taxonomy" id="41210"/>
    <lineage>
        <taxon>Eukaryota</taxon>
        <taxon>Metazoa</taxon>
        <taxon>Ecdysozoa</taxon>
        <taxon>Arthropoda</taxon>
        <taxon>Crustacea</taxon>
        <taxon>Multicrustacea</taxon>
        <taxon>Malacostraca</taxon>
        <taxon>Eumalacostraca</taxon>
        <taxon>Eucarida</taxon>
        <taxon>Decapoda</taxon>
        <taxon>Pleocyemata</taxon>
        <taxon>Brachyura</taxon>
        <taxon>Eubrachyura</taxon>
        <taxon>Majoidea</taxon>
        <taxon>Majidae</taxon>
        <taxon>Chionoecetes</taxon>
    </lineage>
</organism>
<evidence type="ECO:0000313" key="1">
    <source>
        <dbReference type="EMBL" id="KAG0724100.1"/>
    </source>
</evidence>
<proteinExistence type="predicted"/>